<evidence type="ECO:0000256" key="1">
    <source>
        <dbReference type="SAM" id="MobiDB-lite"/>
    </source>
</evidence>
<keyword evidence="3" id="KW-1185">Reference proteome</keyword>
<dbReference type="EMBL" id="CAJFCW020000001">
    <property type="protein sequence ID" value="CAG9084642.1"/>
    <property type="molecule type" value="Genomic_DNA"/>
</dbReference>
<organism evidence="2 3">
    <name type="scientific">Bursaphelenchus okinawaensis</name>
    <dbReference type="NCBI Taxonomy" id="465554"/>
    <lineage>
        <taxon>Eukaryota</taxon>
        <taxon>Metazoa</taxon>
        <taxon>Ecdysozoa</taxon>
        <taxon>Nematoda</taxon>
        <taxon>Chromadorea</taxon>
        <taxon>Rhabditida</taxon>
        <taxon>Tylenchina</taxon>
        <taxon>Tylenchomorpha</taxon>
        <taxon>Aphelenchoidea</taxon>
        <taxon>Aphelenchoididae</taxon>
        <taxon>Bursaphelenchus</taxon>
    </lineage>
</organism>
<proteinExistence type="predicted"/>
<evidence type="ECO:0000313" key="2">
    <source>
        <dbReference type="EMBL" id="CAD5207176.1"/>
    </source>
</evidence>
<dbReference type="EMBL" id="CAJFDH010000001">
    <property type="protein sequence ID" value="CAD5207176.1"/>
    <property type="molecule type" value="Genomic_DNA"/>
</dbReference>
<evidence type="ECO:0000313" key="3">
    <source>
        <dbReference type="Proteomes" id="UP000614601"/>
    </source>
</evidence>
<feature type="region of interest" description="Disordered" evidence="1">
    <location>
        <begin position="15"/>
        <end position="55"/>
    </location>
</feature>
<gene>
    <name evidence="2" type="ORF">BOKJ2_LOCUS1860</name>
</gene>
<protein>
    <submittedName>
        <fullName evidence="2">Uncharacterized protein</fullName>
    </submittedName>
</protein>
<reference evidence="2" key="1">
    <citation type="submission" date="2020-09" db="EMBL/GenBank/DDBJ databases">
        <authorList>
            <person name="Kikuchi T."/>
        </authorList>
    </citation>
    <scope>NUCLEOTIDE SEQUENCE</scope>
    <source>
        <strain evidence="2">SH1</strain>
    </source>
</reference>
<dbReference type="Proteomes" id="UP000783686">
    <property type="component" value="Unassembled WGS sequence"/>
</dbReference>
<dbReference type="Proteomes" id="UP000614601">
    <property type="component" value="Unassembled WGS sequence"/>
</dbReference>
<sequence>MRCALISRSLATATESGGRPCWPHSLAAKKGRRAAVPKRDGHGRVHGPKPPGSQATIASAYKHSRVWLHVTNGAESRRISAEEFQRLMRDRATNWETWGDGRGSAFSSGLALLKARRTIIGGRPGITKR</sequence>
<feature type="compositionally biased region" description="Basic residues" evidence="1">
    <location>
        <begin position="27"/>
        <end position="36"/>
    </location>
</feature>
<dbReference type="AlphaFoldDB" id="A0A811JV87"/>
<name>A0A811JV87_9BILA</name>
<accession>A0A811JV87</accession>
<comment type="caution">
    <text evidence="2">The sequence shown here is derived from an EMBL/GenBank/DDBJ whole genome shotgun (WGS) entry which is preliminary data.</text>
</comment>